<dbReference type="InterPro" id="IPR000587">
    <property type="entry name" value="Creatinase_N"/>
</dbReference>
<dbReference type="Pfam" id="PF00557">
    <property type="entry name" value="Peptidase_M24"/>
    <property type="match status" value="1"/>
</dbReference>
<dbReference type="Gene3D" id="3.90.230.10">
    <property type="entry name" value="Creatinase/methionine aminopeptidase superfamily"/>
    <property type="match status" value="1"/>
</dbReference>
<evidence type="ECO:0000313" key="4">
    <source>
        <dbReference type="Proteomes" id="UP000028839"/>
    </source>
</evidence>
<reference evidence="3 4" key="1">
    <citation type="submission" date="2014-07" db="EMBL/GenBank/DDBJ databases">
        <title>Comparative analysis of Nitrosococcus oceani genome inventories of strains from Pacific and Atlantic gyres.</title>
        <authorList>
            <person name="Lim C.K."/>
            <person name="Wang L."/>
            <person name="Sayavedra-Soto L.A."/>
            <person name="Klotz M.G."/>
        </authorList>
    </citation>
    <scope>NUCLEOTIDE SEQUENCE [LARGE SCALE GENOMIC DNA]</scope>
    <source>
        <strain evidence="3 4">C-27</strain>
    </source>
</reference>
<dbReference type="InterPro" id="IPR000994">
    <property type="entry name" value="Pept_M24"/>
</dbReference>
<accession>A0A0E2YZW9</accession>
<dbReference type="SUPFAM" id="SSF55920">
    <property type="entry name" value="Creatinase/aminopeptidase"/>
    <property type="match status" value="1"/>
</dbReference>
<dbReference type="Gene3D" id="3.40.350.10">
    <property type="entry name" value="Creatinase/prolidase N-terminal domain"/>
    <property type="match status" value="1"/>
</dbReference>
<proteinExistence type="predicted"/>
<evidence type="ECO:0000259" key="1">
    <source>
        <dbReference type="Pfam" id="PF00557"/>
    </source>
</evidence>
<organism evidence="3 4">
    <name type="scientific">Nitrosococcus oceani C-27</name>
    <dbReference type="NCBI Taxonomy" id="314279"/>
    <lineage>
        <taxon>Bacteria</taxon>
        <taxon>Pseudomonadati</taxon>
        <taxon>Pseudomonadota</taxon>
        <taxon>Gammaproteobacteria</taxon>
        <taxon>Chromatiales</taxon>
        <taxon>Chromatiaceae</taxon>
        <taxon>Nitrosococcus</taxon>
    </lineage>
</organism>
<dbReference type="InterPro" id="IPR036005">
    <property type="entry name" value="Creatinase/aminopeptidase-like"/>
</dbReference>
<dbReference type="PANTHER" id="PTHR46112">
    <property type="entry name" value="AMINOPEPTIDASE"/>
    <property type="match status" value="1"/>
</dbReference>
<dbReference type="InterPro" id="IPR029149">
    <property type="entry name" value="Creatin/AminoP/Spt16_N"/>
</dbReference>
<feature type="domain" description="Creatinase N-terminal" evidence="2">
    <location>
        <begin position="12"/>
        <end position="88"/>
    </location>
</feature>
<dbReference type="Proteomes" id="UP000028839">
    <property type="component" value="Unassembled WGS sequence"/>
</dbReference>
<evidence type="ECO:0000259" key="2">
    <source>
        <dbReference type="Pfam" id="PF01321"/>
    </source>
</evidence>
<dbReference type="SUPFAM" id="SSF53092">
    <property type="entry name" value="Creatinase/prolidase N-terminal domain"/>
    <property type="match status" value="1"/>
</dbReference>
<comment type="caution">
    <text evidence="3">The sequence shown here is derived from an EMBL/GenBank/DDBJ whole genome shotgun (WGS) entry which is preliminary data.</text>
</comment>
<dbReference type="PANTHER" id="PTHR46112:SF2">
    <property type="entry name" value="XAA-PRO AMINOPEPTIDASE P-RELATED"/>
    <property type="match status" value="1"/>
</dbReference>
<dbReference type="Pfam" id="PF01321">
    <property type="entry name" value="Creatinase_N"/>
    <property type="match status" value="1"/>
</dbReference>
<dbReference type="InterPro" id="IPR050659">
    <property type="entry name" value="Peptidase_M24B"/>
</dbReference>
<sequence>MRFFTDEEFEERVHQVREKMAEQKLDAIIITNPENIYYLTGLSHQGYFAYTSLVLSLDKEPALIIRAMEKAIVEDMVVPTVKCYLYSDGVPPLPKPKHRDKDLTLSTPMEGPETGGLHPWSMSLGISIQSDHNDEVELKDYSAPVKTTCQALQELGLASAHIAFEKSSAFLPYKIAEAFVNKMSDVKWSDAEDLVTECRIVQSSTELECTRKAAEISDAMMMSGIAMAGPGVSSRNVMGAIYQTMILRGGAYPAFVPLVRSTRTLAHEHGTWDEWDADILQKEDLLFLEMAGCYWRYHAPIGRLAHIGQISPKTEKAYETCLAALYSAADALKPGVTADSVYKAWQRCVDKAGLSHYRRHHCGYIVGIGFPPSWSGSGVPKGLREGSTMVIQKGMVFHLMSWLLRTGEGDAFFSDTVVVTDKGGEFLTKAPRELNAR</sequence>
<gene>
    <name evidence="3" type="ORF">IB75_13865</name>
</gene>
<feature type="domain" description="Peptidase M24" evidence="1">
    <location>
        <begin position="208"/>
        <end position="421"/>
    </location>
</feature>
<protein>
    <submittedName>
        <fullName evidence="3">Peptidase M24</fullName>
    </submittedName>
</protein>
<dbReference type="CDD" id="cd01066">
    <property type="entry name" value="APP_MetAP"/>
    <property type="match status" value="1"/>
</dbReference>
<evidence type="ECO:0000313" key="3">
    <source>
        <dbReference type="EMBL" id="KFI18486.1"/>
    </source>
</evidence>
<dbReference type="HOGENOM" id="CLU_017266_3_1_6"/>
<dbReference type="EMBL" id="JPGN01000079">
    <property type="protein sequence ID" value="KFI18486.1"/>
    <property type="molecule type" value="Genomic_DNA"/>
</dbReference>
<dbReference type="AlphaFoldDB" id="A0A0E2YZW9"/>
<name>A0A0E2YZW9_9GAMM</name>
<dbReference type="OrthoDB" id="9761809at2"/>